<comment type="subcellular location">
    <subcellularLocation>
        <location evidence="1">Secreted</location>
    </subcellularLocation>
</comment>
<dbReference type="PROSITE" id="PS50189">
    <property type="entry name" value="NTR"/>
    <property type="match status" value="1"/>
</dbReference>
<evidence type="ECO:0000256" key="7">
    <source>
        <dbReference type="SAM" id="SignalP"/>
    </source>
</evidence>
<sequence>MFFSPTAFGSNGLRQTMSLPFLAAALLLSATGGDAQQSPNFTRPVFLCGGELSGESGFVASEGFPALYPTNKKCKWTITVAEGNVVVLSFRHLDMESDPVCRYDRLDVFNGDGSGAERLGSFCGTFRPGSVISTGNTMTLEMVSDEDNVGKGFLAIYTAGLTQDRENSLCGGRLDKPQGSIQTPNWPQKNYPTGISCAWHITGRAGQVIELTFEKFDVEGDNYCRYDYVAVFNGGRSDEAQRAGKFCGDTPPDPVVSVGNEMLVQFVSDLSVTAGGFIARYDMRPTRSGGTGSKPRPRPPVHPTRPPRTPSKPNTKPNTKPNRKGPPVPAICRTKCRRKGNLQNNFCQSEFVVSGTVSAVTPSGHSVMVSLTLIKAYKTGRLRVESDEQGERVTIAVVCRRCPILKQGLKYTLMGAVDSQGRGKILPNTFFLIYKPQQQQLLTRLQSRRC</sequence>
<feature type="domain" description="NTR" evidence="9">
    <location>
        <begin position="332"/>
        <end position="450"/>
    </location>
</feature>
<evidence type="ECO:0000256" key="2">
    <source>
        <dbReference type="ARBA" id="ARBA00022525"/>
    </source>
</evidence>
<feature type="region of interest" description="Disordered" evidence="6">
    <location>
        <begin position="282"/>
        <end position="331"/>
    </location>
</feature>
<accession>V9KUT0</accession>
<feature type="signal peptide" evidence="7">
    <location>
        <begin position="1"/>
        <end position="35"/>
    </location>
</feature>
<feature type="compositionally biased region" description="Pro residues" evidence="6">
    <location>
        <begin position="298"/>
        <end position="310"/>
    </location>
</feature>
<name>V9KUT0_CALMI</name>
<evidence type="ECO:0000259" key="8">
    <source>
        <dbReference type="PROSITE" id="PS01180"/>
    </source>
</evidence>
<evidence type="ECO:0000256" key="1">
    <source>
        <dbReference type="ARBA" id="ARBA00004613"/>
    </source>
</evidence>
<dbReference type="SMART" id="SM00042">
    <property type="entry name" value="CUB"/>
    <property type="match status" value="2"/>
</dbReference>
<evidence type="ECO:0000256" key="3">
    <source>
        <dbReference type="ARBA" id="ARBA00022737"/>
    </source>
</evidence>
<dbReference type="InterPro" id="IPR035914">
    <property type="entry name" value="Sperma_CUB_dom_sf"/>
</dbReference>
<dbReference type="PANTHER" id="PTHR24251:SF24">
    <property type="entry name" value="PROCOLLAGEN C-ENDOPEPTIDASE ENHANCER 1"/>
    <property type="match status" value="1"/>
</dbReference>
<dbReference type="GO" id="GO:0005615">
    <property type="term" value="C:extracellular space"/>
    <property type="evidence" value="ECO:0007669"/>
    <property type="project" value="TreeGrafter"/>
</dbReference>
<evidence type="ECO:0000256" key="4">
    <source>
        <dbReference type="ARBA" id="ARBA00023157"/>
    </source>
</evidence>
<feature type="disulfide bond" evidence="5">
    <location>
        <begin position="170"/>
        <end position="197"/>
    </location>
</feature>
<feature type="compositionally biased region" description="Low complexity" evidence="6">
    <location>
        <begin position="311"/>
        <end position="320"/>
    </location>
</feature>
<dbReference type="PANTHER" id="PTHR24251">
    <property type="entry name" value="OVOCHYMASE-RELATED"/>
    <property type="match status" value="1"/>
</dbReference>
<keyword evidence="2" id="KW-0964">Secreted</keyword>
<keyword evidence="4 5" id="KW-1015">Disulfide bond</keyword>
<dbReference type="GO" id="GO:0005518">
    <property type="term" value="F:collagen binding"/>
    <property type="evidence" value="ECO:0007669"/>
    <property type="project" value="TreeGrafter"/>
</dbReference>
<dbReference type="Gene3D" id="2.60.120.290">
    <property type="entry name" value="Spermadhesin, CUB domain"/>
    <property type="match status" value="2"/>
</dbReference>
<reference evidence="10" key="1">
    <citation type="journal article" date="2014" name="Nature">
        <title>Elephant shark genome provides unique insights into gnathostome evolution.</title>
        <authorList>
            <consortium name="International Elephant Shark Genome Sequencing Consortium"/>
            <person name="Venkatesh B."/>
            <person name="Lee A.P."/>
            <person name="Ravi V."/>
            <person name="Maurya A.K."/>
            <person name="Lian M.M."/>
            <person name="Swann J.B."/>
            <person name="Ohta Y."/>
            <person name="Flajnik M.F."/>
            <person name="Sutoh Y."/>
            <person name="Kasahara M."/>
            <person name="Hoon S."/>
            <person name="Gangu V."/>
            <person name="Roy S.W."/>
            <person name="Irimia M."/>
            <person name="Korzh V."/>
            <person name="Kondrychyn I."/>
            <person name="Lim Z.W."/>
            <person name="Tay B.H."/>
            <person name="Tohari S."/>
            <person name="Kong K.W."/>
            <person name="Ho S."/>
            <person name="Lorente-Galdos B."/>
            <person name="Quilez J."/>
            <person name="Marques-Bonet T."/>
            <person name="Raney B.J."/>
            <person name="Ingham P.W."/>
            <person name="Tay A."/>
            <person name="Hillier L.W."/>
            <person name="Minx P."/>
            <person name="Boehm T."/>
            <person name="Wilson R.K."/>
            <person name="Brenner S."/>
            <person name="Warren W.C."/>
        </authorList>
    </citation>
    <scope>NUCLEOTIDE SEQUENCE</scope>
    <source>
        <tissue evidence="10">Heart</tissue>
    </source>
</reference>
<dbReference type="AlphaFoldDB" id="V9KUT0"/>
<feature type="domain" description="CUB" evidence="8">
    <location>
        <begin position="48"/>
        <end position="160"/>
    </location>
</feature>
<dbReference type="InterPro" id="IPR000859">
    <property type="entry name" value="CUB_dom"/>
</dbReference>
<feature type="domain" description="CUB" evidence="8">
    <location>
        <begin position="170"/>
        <end position="284"/>
    </location>
</feature>
<evidence type="ECO:0000313" key="10">
    <source>
        <dbReference type="EMBL" id="AFP02367.1"/>
    </source>
</evidence>
<dbReference type="CDD" id="cd00041">
    <property type="entry name" value="CUB"/>
    <property type="match status" value="2"/>
</dbReference>
<dbReference type="GO" id="GO:0006508">
    <property type="term" value="P:proteolysis"/>
    <property type="evidence" value="ECO:0007669"/>
    <property type="project" value="TreeGrafter"/>
</dbReference>
<keyword evidence="7" id="KW-0732">Signal</keyword>
<dbReference type="PROSITE" id="PS01180">
    <property type="entry name" value="CUB"/>
    <property type="match status" value="2"/>
</dbReference>
<dbReference type="InterPro" id="IPR008993">
    <property type="entry name" value="TIMP-like_OB-fold"/>
</dbReference>
<dbReference type="InterPro" id="IPR018933">
    <property type="entry name" value="Netrin_module_non-TIMP"/>
</dbReference>
<dbReference type="SUPFAM" id="SSF50242">
    <property type="entry name" value="TIMP-like"/>
    <property type="match status" value="1"/>
</dbReference>
<dbReference type="InterPro" id="IPR001134">
    <property type="entry name" value="Netrin_domain"/>
</dbReference>
<dbReference type="Pfam" id="PF00431">
    <property type="entry name" value="CUB"/>
    <property type="match status" value="2"/>
</dbReference>
<dbReference type="SUPFAM" id="SSF49854">
    <property type="entry name" value="Spermadhesin, CUB domain"/>
    <property type="match status" value="2"/>
</dbReference>
<dbReference type="EMBL" id="JW869849">
    <property type="protein sequence ID" value="AFP02367.1"/>
    <property type="molecule type" value="mRNA"/>
</dbReference>
<evidence type="ECO:0000259" key="9">
    <source>
        <dbReference type="PROSITE" id="PS50189"/>
    </source>
</evidence>
<dbReference type="SMART" id="SM00643">
    <property type="entry name" value="C345C"/>
    <property type="match status" value="1"/>
</dbReference>
<dbReference type="Pfam" id="PF01759">
    <property type="entry name" value="NTR"/>
    <property type="match status" value="1"/>
</dbReference>
<feature type="chain" id="PRO_5004778376" evidence="7">
    <location>
        <begin position="36"/>
        <end position="450"/>
    </location>
</feature>
<proteinExistence type="evidence at transcript level"/>
<keyword evidence="3" id="KW-0677">Repeat</keyword>
<dbReference type="GO" id="GO:0016504">
    <property type="term" value="F:peptidase activator activity"/>
    <property type="evidence" value="ECO:0007669"/>
    <property type="project" value="TreeGrafter"/>
</dbReference>
<evidence type="ECO:0000256" key="5">
    <source>
        <dbReference type="PROSITE-ProRule" id="PRU00059"/>
    </source>
</evidence>
<dbReference type="Gene3D" id="2.40.50.120">
    <property type="match status" value="1"/>
</dbReference>
<evidence type="ECO:0000256" key="6">
    <source>
        <dbReference type="SAM" id="MobiDB-lite"/>
    </source>
</evidence>
<organism evidence="10">
    <name type="scientific">Callorhinchus milii</name>
    <name type="common">Ghost shark</name>
    <dbReference type="NCBI Taxonomy" id="7868"/>
    <lineage>
        <taxon>Eukaryota</taxon>
        <taxon>Metazoa</taxon>
        <taxon>Chordata</taxon>
        <taxon>Craniata</taxon>
        <taxon>Vertebrata</taxon>
        <taxon>Chondrichthyes</taxon>
        <taxon>Holocephali</taxon>
        <taxon>Chimaeriformes</taxon>
        <taxon>Callorhinchidae</taxon>
        <taxon>Callorhinchus</taxon>
    </lineage>
</organism>
<protein>
    <submittedName>
        <fullName evidence="10">Procollagen C-endopeptidase enhancer 2-like protein</fullName>
    </submittedName>
</protein>
<dbReference type="FunFam" id="2.60.120.290:FF:000005">
    <property type="entry name" value="Procollagen C-endopeptidase enhancer 1"/>
    <property type="match status" value="2"/>
</dbReference>
<comment type="caution">
    <text evidence="5">Lacks conserved residue(s) required for the propagation of feature annotation.</text>
</comment>